<evidence type="ECO:0000313" key="2">
    <source>
        <dbReference type="Proteomes" id="UP001141806"/>
    </source>
</evidence>
<proteinExistence type="predicted"/>
<dbReference type="Proteomes" id="UP001141806">
    <property type="component" value="Unassembled WGS sequence"/>
</dbReference>
<protein>
    <submittedName>
        <fullName evidence="1">Uncharacterized protein</fullName>
    </submittedName>
</protein>
<dbReference type="EMBL" id="JAMYWD010000416">
    <property type="protein sequence ID" value="KAJ4949760.1"/>
    <property type="molecule type" value="Genomic_DNA"/>
</dbReference>
<sequence length="103" mass="11699">MAKLVGRSASVYLPPNSLAFPEGRFLAAAFSCPFNLVDELSIPILIGIILKRSCNWRCPIHFSTTCGSSMFYVGETDLYFPVLKKRLSAPKERKWKLMELERK</sequence>
<reference evidence="1" key="1">
    <citation type="journal article" date="2023" name="Plant J.">
        <title>The genome of the king protea, Protea cynaroides.</title>
        <authorList>
            <person name="Chang J."/>
            <person name="Duong T.A."/>
            <person name="Schoeman C."/>
            <person name="Ma X."/>
            <person name="Roodt D."/>
            <person name="Barker N."/>
            <person name="Li Z."/>
            <person name="Van de Peer Y."/>
            <person name="Mizrachi E."/>
        </authorList>
    </citation>
    <scope>NUCLEOTIDE SEQUENCE</scope>
    <source>
        <tissue evidence="1">Young leaves</tissue>
    </source>
</reference>
<keyword evidence="2" id="KW-1185">Reference proteome</keyword>
<name>A0A9Q0JTB7_9MAGN</name>
<gene>
    <name evidence="1" type="ORF">NE237_026729</name>
</gene>
<evidence type="ECO:0000313" key="1">
    <source>
        <dbReference type="EMBL" id="KAJ4949760.1"/>
    </source>
</evidence>
<organism evidence="1 2">
    <name type="scientific">Protea cynaroides</name>
    <dbReference type="NCBI Taxonomy" id="273540"/>
    <lineage>
        <taxon>Eukaryota</taxon>
        <taxon>Viridiplantae</taxon>
        <taxon>Streptophyta</taxon>
        <taxon>Embryophyta</taxon>
        <taxon>Tracheophyta</taxon>
        <taxon>Spermatophyta</taxon>
        <taxon>Magnoliopsida</taxon>
        <taxon>Proteales</taxon>
        <taxon>Proteaceae</taxon>
        <taxon>Protea</taxon>
    </lineage>
</organism>
<accession>A0A9Q0JTB7</accession>
<dbReference type="AlphaFoldDB" id="A0A9Q0JTB7"/>
<comment type="caution">
    <text evidence="1">The sequence shown here is derived from an EMBL/GenBank/DDBJ whole genome shotgun (WGS) entry which is preliminary data.</text>
</comment>